<dbReference type="PANTHER" id="PTHR43757">
    <property type="entry name" value="AMINOMETHYLTRANSFERASE"/>
    <property type="match status" value="1"/>
</dbReference>
<comment type="caution">
    <text evidence="2">The sequence shown here is derived from an EMBL/GenBank/DDBJ whole genome shotgun (WGS) entry which is preliminary data.</text>
</comment>
<dbReference type="Pfam" id="PF01571">
    <property type="entry name" value="GCV_T"/>
    <property type="match status" value="1"/>
</dbReference>
<evidence type="ECO:0000313" key="3">
    <source>
        <dbReference type="Proteomes" id="UP001174909"/>
    </source>
</evidence>
<protein>
    <submittedName>
        <fullName evidence="2">Dimethylglycine oxidase</fullName>
    </submittedName>
</protein>
<name>A0AA35T1A8_GEOBA</name>
<dbReference type="EMBL" id="CASHTH010002995">
    <property type="protein sequence ID" value="CAI8038496.1"/>
    <property type="molecule type" value="Genomic_DNA"/>
</dbReference>
<proteinExistence type="predicted"/>
<evidence type="ECO:0000259" key="1">
    <source>
        <dbReference type="Pfam" id="PF01571"/>
    </source>
</evidence>
<sequence length="246" mass="27900">MDRFMVVTGGGTAEHDKAWIRGHLPDDGSVTITDESTKWCSIGVWGPMARELMRVATDDDVSSTGFPYLTARHISIGEIPALALRISYVGELGWEVYAPFEFGRKLWDALWEAGRHKGVVAAGLGAFDSLRLEKGYRLWGNELHTEYNPFEAGIGFAVRMRKGDFIGRDALALARKNGLTRKLCCMTLDLPDTVVMGKEPILVDDTRRRLRDQRELRLLHRPGHRPRVPAHRALETRHCRRDRILR</sequence>
<organism evidence="2 3">
    <name type="scientific">Geodia barretti</name>
    <name type="common">Barrett's horny sponge</name>
    <dbReference type="NCBI Taxonomy" id="519541"/>
    <lineage>
        <taxon>Eukaryota</taxon>
        <taxon>Metazoa</taxon>
        <taxon>Porifera</taxon>
        <taxon>Demospongiae</taxon>
        <taxon>Heteroscleromorpha</taxon>
        <taxon>Tetractinellida</taxon>
        <taxon>Astrophorina</taxon>
        <taxon>Geodiidae</taxon>
        <taxon>Geodia</taxon>
    </lineage>
</organism>
<dbReference type="InterPro" id="IPR006222">
    <property type="entry name" value="GCVT_N"/>
</dbReference>
<keyword evidence="3" id="KW-1185">Reference proteome</keyword>
<dbReference type="InterPro" id="IPR028896">
    <property type="entry name" value="GcvT/YgfZ/DmdA"/>
</dbReference>
<dbReference type="Proteomes" id="UP001174909">
    <property type="component" value="Unassembled WGS sequence"/>
</dbReference>
<gene>
    <name evidence="2" type="ORF">GBAR_LOCUS21457</name>
</gene>
<dbReference type="AlphaFoldDB" id="A0AA35T1A8"/>
<dbReference type="Gene3D" id="3.30.1360.120">
    <property type="entry name" value="Probable tRNA modification gtpase trme, domain 1"/>
    <property type="match status" value="1"/>
</dbReference>
<reference evidence="2" key="1">
    <citation type="submission" date="2023-03" db="EMBL/GenBank/DDBJ databases">
        <authorList>
            <person name="Steffen K."/>
            <person name="Cardenas P."/>
        </authorList>
    </citation>
    <scope>NUCLEOTIDE SEQUENCE</scope>
</reference>
<dbReference type="SUPFAM" id="SSF103025">
    <property type="entry name" value="Folate-binding domain"/>
    <property type="match status" value="1"/>
</dbReference>
<feature type="domain" description="GCVT N-terminal" evidence="1">
    <location>
        <begin position="2"/>
        <end position="162"/>
    </location>
</feature>
<dbReference type="InterPro" id="IPR027266">
    <property type="entry name" value="TrmE/GcvT-like"/>
</dbReference>
<dbReference type="PANTHER" id="PTHR43757:SF2">
    <property type="entry name" value="AMINOMETHYLTRANSFERASE, MITOCHONDRIAL"/>
    <property type="match status" value="1"/>
</dbReference>
<accession>A0AA35T1A8</accession>
<evidence type="ECO:0000313" key="2">
    <source>
        <dbReference type="EMBL" id="CAI8038496.1"/>
    </source>
</evidence>
<dbReference type="GO" id="GO:0005739">
    <property type="term" value="C:mitochondrion"/>
    <property type="evidence" value="ECO:0007669"/>
    <property type="project" value="TreeGrafter"/>
</dbReference>